<dbReference type="PANTHER" id="PTHR11271:SF6">
    <property type="entry name" value="GUANINE DEAMINASE"/>
    <property type="match status" value="1"/>
</dbReference>
<dbReference type="NCBIfam" id="TIGR02967">
    <property type="entry name" value="guan_deamin"/>
    <property type="match status" value="1"/>
</dbReference>
<organism evidence="10 11">
    <name type="scientific">Carpinus fangiana</name>
    <dbReference type="NCBI Taxonomy" id="176857"/>
    <lineage>
        <taxon>Eukaryota</taxon>
        <taxon>Viridiplantae</taxon>
        <taxon>Streptophyta</taxon>
        <taxon>Embryophyta</taxon>
        <taxon>Tracheophyta</taxon>
        <taxon>Spermatophyta</taxon>
        <taxon>Magnoliopsida</taxon>
        <taxon>eudicotyledons</taxon>
        <taxon>Gunneridae</taxon>
        <taxon>Pentapetalae</taxon>
        <taxon>rosids</taxon>
        <taxon>fabids</taxon>
        <taxon>Fagales</taxon>
        <taxon>Betulaceae</taxon>
        <taxon>Carpinus</taxon>
    </lineage>
</organism>
<evidence type="ECO:0000256" key="2">
    <source>
        <dbReference type="ARBA" id="ARBA00006745"/>
    </source>
</evidence>
<proteinExistence type="inferred from homology"/>
<dbReference type="Pfam" id="PF01979">
    <property type="entry name" value="Amidohydro_1"/>
    <property type="match status" value="1"/>
</dbReference>
<gene>
    <name evidence="10" type="ORF">FH972_022175</name>
</gene>
<comment type="catalytic activity">
    <reaction evidence="7 8">
        <text>guanine + H2O + H(+) = xanthine + NH4(+)</text>
        <dbReference type="Rhea" id="RHEA:14665"/>
        <dbReference type="ChEBI" id="CHEBI:15377"/>
        <dbReference type="ChEBI" id="CHEBI:15378"/>
        <dbReference type="ChEBI" id="CHEBI:16235"/>
        <dbReference type="ChEBI" id="CHEBI:17712"/>
        <dbReference type="ChEBI" id="CHEBI:28938"/>
        <dbReference type="EC" id="3.5.4.3"/>
    </reaction>
</comment>
<evidence type="ECO:0000256" key="7">
    <source>
        <dbReference type="ARBA" id="ARBA00051148"/>
    </source>
</evidence>
<dbReference type="EC" id="3.5.4.3" evidence="3 8"/>
<evidence type="ECO:0000313" key="11">
    <source>
        <dbReference type="Proteomes" id="UP000327013"/>
    </source>
</evidence>
<dbReference type="InterPro" id="IPR014311">
    <property type="entry name" value="Guanine_deaminase"/>
</dbReference>
<protein>
    <recommendedName>
        <fullName evidence="3 8">Guanine deaminase</fullName>
        <shortName evidence="8">Guanase</shortName>
        <ecNumber evidence="3 8">3.5.4.3</ecNumber>
    </recommendedName>
    <alternativeName>
        <fullName evidence="8">Guanine aminohydrolase</fullName>
    </alternativeName>
</protein>
<dbReference type="UniPathway" id="UPA00603">
    <property type="reaction ID" value="UER00660"/>
</dbReference>
<evidence type="ECO:0000256" key="1">
    <source>
        <dbReference type="ARBA" id="ARBA00004984"/>
    </source>
</evidence>
<dbReference type="OrthoDB" id="1873511at2759"/>
<dbReference type="InterPro" id="IPR051607">
    <property type="entry name" value="Metallo-dep_hydrolases"/>
</dbReference>
<keyword evidence="11" id="KW-1185">Reference proteome</keyword>
<dbReference type="InterPro" id="IPR011059">
    <property type="entry name" value="Metal-dep_hydrolase_composite"/>
</dbReference>
<keyword evidence="6 8" id="KW-0862">Zinc</keyword>
<dbReference type="GO" id="GO:0006147">
    <property type="term" value="P:guanine catabolic process"/>
    <property type="evidence" value="ECO:0007669"/>
    <property type="project" value="UniProtKB-UniRule"/>
</dbReference>
<dbReference type="PANTHER" id="PTHR11271">
    <property type="entry name" value="GUANINE DEAMINASE"/>
    <property type="match status" value="1"/>
</dbReference>
<dbReference type="GO" id="GO:0008270">
    <property type="term" value="F:zinc ion binding"/>
    <property type="evidence" value="ECO:0007669"/>
    <property type="project" value="UniProtKB-UniRule"/>
</dbReference>
<dbReference type="Proteomes" id="UP000327013">
    <property type="component" value="Unassembled WGS sequence"/>
</dbReference>
<comment type="similarity">
    <text evidence="2 8">Belongs to the metallo-dependent hydrolases superfamily. ATZ/TRZ family.</text>
</comment>
<comment type="caution">
    <text evidence="10">The sequence shown here is derived from an EMBL/GenBank/DDBJ whole genome shotgun (WGS) entry which is preliminary data.</text>
</comment>
<evidence type="ECO:0000256" key="4">
    <source>
        <dbReference type="ARBA" id="ARBA00022723"/>
    </source>
</evidence>
<evidence type="ECO:0000256" key="3">
    <source>
        <dbReference type="ARBA" id="ARBA00012781"/>
    </source>
</evidence>
<keyword evidence="4 8" id="KW-0479">Metal-binding</keyword>
<dbReference type="GO" id="GO:0005829">
    <property type="term" value="C:cytosol"/>
    <property type="evidence" value="ECO:0007669"/>
    <property type="project" value="TreeGrafter"/>
</dbReference>
<comment type="cofactor">
    <cofactor evidence="8">
        <name>Zn(2+)</name>
        <dbReference type="ChEBI" id="CHEBI:29105"/>
    </cofactor>
    <text evidence="8">Binds 1 zinc ion per subunit.</text>
</comment>
<dbReference type="Gene3D" id="2.30.40.10">
    <property type="entry name" value="Urease, subunit C, domain 1"/>
    <property type="match status" value="1"/>
</dbReference>
<dbReference type="InterPro" id="IPR006680">
    <property type="entry name" value="Amidohydro-rel"/>
</dbReference>
<evidence type="ECO:0000256" key="5">
    <source>
        <dbReference type="ARBA" id="ARBA00022801"/>
    </source>
</evidence>
<feature type="domain" description="Amidohydrolase-related" evidence="9">
    <location>
        <begin position="86"/>
        <end position="431"/>
    </location>
</feature>
<dbReference type="Gene3D" id="3.20.20.140">
    <property type="entry name" value="Metal-dependent hydrolases"/>
    <property type="match status" value="1"/>
</dbReference>
<sequence>MAVLATKQEDPKRTVYYGTFIHTPSPTLLEVKHNCAVGVDVDSRIAFIEECPNATAIPLVANLHAWDAFDTVISDELSPGRSNFFFPGLIDTHTHASQYPNAGIFGNSTLLDWLNTYTFPLEGSFSSLDRAKHVYNRVVHRSLSHGTTAAAYYATVHVSATNLLADVCQARGQRALVGRVCMDRMSPETYRDESTESALRDTQACIDHCASIDPSGSLIRPVITPRFAPSCTVATLNALGELHQRTKHFVQTHISENHSEIELVKELFPKAKDYASVYDDAGLLSERTILAHAVHLTKDEIDLVGKRGTGVSHCPTSNTCITSGEAPVRKLLEAGIPVGLGTDVSGGYSPSILDMARHALLVSRHIAMREGPAVKLDISEALYLATMGGAKVMGLEGVVGKFEIGMEFDAMLVGLAHCQSDNGPEEASGENSEAVDVNDGPVDVFGWESWEDRVAKWVYGGDDRNVKRERSYFVLQLAWEPTIGRKADGVLAHCILADFNILCFDCSRVASCGTRPSWRDCALGIDYSLPGNVAIMEFLPRGCIGKSSKGDANLSWTFR</sequence>
<comment type="function">
    <text evidence="8">Catalyzes the hydrolytic deamination of guanine, producing xanthine and ammonia.</text>
</comment>
<accession>A0A5N6KTN9</accession>
<dbReference type="EMBL" id="VIBQ01000010">
    <property type="protein sequence ID" value="KAB8339241.1"/>
    <property type="molecule type" value="Genomic_DNA"/>
</dbReference>
<name>A0A5N6KTN9_9ROSI</name>
<reference evidence="10 11" key="1">
    <citation type="submission" date="2019-06" db="EMBL/GenBank/DDBJ databases">
        <title>A chromosomal-level reference genome of Carpinus fangiana (Coryloideae, Betulaceae).</title>
        <authorList>
            <person name="Yang X."/>
            <person name="Wang Z."/>
            <person name="Zhang L."/>
            <person name="Hao G."/>
            <person name="Liu J."/>
            <person name="Yang Y."/>
        </authorList>
    </citation>
    <scope>NUCLEOTIDE SEQUENCE [LARGE SCALE GENOMIC DNA]</scope>
    <source>
        <strain evidence="10">Cfa_2016G</strain>
        <tissue evidence="10">Leaf</tissue>
    </source>
</reference>
<evidence type="ECO:0000256" key="8">
    <source>
        <dbReference type="RuleBase" id="RU366009"/>
    </source>
</evidence>
<dbReference type="FunFam" id="3.20.20.140:FF:000022">
    <property type="entry name" value="Guanine deaminase"/>
    <property type="match status" value="1"/>
</dbReference>
<dbReference type="InterPro" id="IPR032466">
    <property type="entry name" value="Metal_Hydrolase"/>
</dbReference>
<evidence type="ECO:0000259" key="9">
    <source>
        <dbReference type="Pfam" id="PF01979"/>
    </source>
</evidence>
<comment type="pathway">
    <text evidence="1 8">Purine metabolism; guanine degradation; xanthine from guanine: step 1/1.</text>
</comment>
<dbReference type="SUPFAM" id="SSF51556">
    <property type="entry name" value="Metallo-dependent hydrolases"/>
    <property type="match status" value="1"/>
</dbReference>
<evidence type="ECO:0000313" key="10">
    <source>
        <dbReference type="EMBL" id="KAB8339241.1"/>
    </source>
</evidence>
<dbReference type="GO" id="GO:0008892">
    <property type="term" value="F:guanine deaminase activity"/>
    <property type="evidence" value="ECO:0007669"/>
    <property type="project" value="UniProtKB-UniRule"/>
</dbReference>
<keyword evidence="5 8" id="KW-0378">Hydrolase</keyword>
<dbReference type="AlphaFoldDB" id="A0A5N6KTN9"/>
<evidence type="ECO:0000256" key="6">
    <source>
        <dbReference type="ARBA" id="ARBA00022833"/>
    </source>
</evidence>